<dbReference type="AlphaFoldDB" id="A0A917X5B1"/>
<dbReference type="InterPro" id="IPR035944">
    <property type="entry name" value="YfbM-like_sf"/>
</dbReference>
<sequence>MLGVHFAITAEQERALLAAADDVDDDAVSGLLDEIEEAGWDGDALKVDTDKAWDAIHRCLTDGGLDSDAGEYPLSHAILGGRDMHEDFYVVYVTADEARDVAAALQEIDHGWFRQRFDAIDDPEYRGALDEADFEYTWANFDDVRRFYTNAAAAGRAVLFTAT</sequence>
<reference evidence="1" key="1">
    <citation type="journal article" date="2014" name="Int. J. Syst. Evol. Microbiol.">
        <title>Complete genome sequence of Corynebacterium casei LMG S-19264T (=DSM 44701T), isolated from a smear-ripened cheese.</title>
        <authorList>
            <consortium name="US DOE Joint Genome Institute (JGI-PGF)"/>
            <person name="Walter F."/>
            <person name="Albersmeier A."/>
            <person name="Kalinowski J."/>
            <person name="Ruckert C."/>
        </authorList>
    </citation>
    <scope>NUCLEOTIDE SEQUENCE</scope>
    <source>
        <strain evidence="1">JCM 19831</strain>
    </source>
</reference>
<evidence type="ECO:0000313" key="1">
    <source>
        <dbReference type="EMBL" id="GGM79068.1"/>
    </source>
</evidence>
<reference evidence="1" key="2">
    <citation type="submission" date="2020-09" db="EMBL/GenBank/DDBJ databases">
        <authorList>
            <person name="Sun Q."/>
            <person name="Ohkuma M."/>
        </authorList>
    </citation>
    <scope>NUCLEOTIDE SEQUENCE</scope>
    <source>
        <strain evidence="1">JCM 19831</strain>
    </source>
</reference>
<dbReference type="SUPFAM" id="SSF111069">
    <property type="entry name" value="Hypothetical protein yfbM"/>
    <property type="match status" value="1"/>
</dbReference>
<proteinExistence type="predicted"/>
<protein>
    <recommendedName>
        <fullName evidence="3">DUF1877 domain-containing protein</fullName>
    </recommendedName>
</protein>
<organism evidence="1 2">
    <name type="scientific">Dactylosporangium sucinum</name>
    <dbReference type="NCBI Taxonomy" id="1424081"/>
    <lineage>
        <taxon>Bacteria</taxon>
        <taxon>Bacillati</taxon>
        <taxon>Actinomycetota</taxon>
        <taxon>Actinomycetes</taxon>
        <taxon>Micromonosporales</taxon>
        <taxon>Micromonosporaceae</taxon>
        <taxon>Dactylosporangium</taxon>
    </lineage>
</organism>
<dbReference type="InterPro" id="IPR015068">
    <property type="entry name" value="DUF1877"/>
</dbReference>
<dbReference type="Gene3D" id="3.40.1760.10">
    <property type="entry name" value="YfbM-like super family"/>
    <property type="match status" value="1"/>
</dbReference>
<evidence type="ECO:0000313" key="2">
    <source>
        <dbReference type="Proteomes" id="UP000642070"/>
    </source>
</evidence>
<comment type="caution">
    <text evidence="1">The sequence shown here is derived from an EMBL/GenBank/DDBJ whole genome shotgun (WGS) entry which is preliminary data.</text>
</comment>
<accession>A0A917X5B1</accession>
<dbReference type="EMBL" id="BMPI01000079">
    <property type="protein sequence ID" value="GGM79068.1"/>
    <property type="molecule type" value="Genomic_DNA"/>
</dbReference>
<evidence type="ECO:0008006" key="3">
    <source>
        <dbReference type="Google" id="ProtNLM"/>
    </source>
</evidence>
<dbReference type="Proteomes" id="UP000642070">
    <property type="component" value="Unassembled WGS sequence"/>
</dbReference>
<dbReference type="Pfam" id="PF08974">
    <property type="entry name" value="DUF1877"/>
    <property type="match status" value="1"/>
</dbReference>
<name>A0A917X5B1_9ACTN</name>
<gene>
    <name evidence="1" type="ORF">GCM10007977_095760</name>
</gene>
<keyword evidence="2" id="KW-1185">Reference proteome</keyword>